<evidence type="ECO:0000256" key="1">
    <source>
        <dbReference type="SAM" id="MobiDB-lite"/>
    </source>
</evidence>
<dbReference type="InParanoid" id="A0A1W0VWX8"/>
<protein>
    <submittedName>
        <fullName evidence="2">Uncharacterized protein</fullName>
    </submittedName>
</protein>
<reference evidence="3" key="2">
    <citation type="journal article" date="2018" name="Plant J.">
        <title>The Sorghum bicolor reference genome: improved assembly, gene annotations, a transcriptome atlas, and signatures of genome organization.</title>
        <authorList>
            <person name="McCormick R.F."/>
            <person name="Truong S.K."/>
            <person name="Sreedasyam A."/>
            <person name="Jenkins J."/>
            <person name="Shu S."/>
            <person name="Sims D."/>
            <person name="Kennedy M."/>
            <person name="Amirebrahimi M."/>
            <person name="Weers B.D."/>
            <person name="McKinley B."/>
            <person name="Mattison A."/>
            <person name="Morishige D.T."/>
            <person name="Grimwood J."/>
            <person name="Schmutz J."/>
            <person name="Mullet J.E."/>
        </authorList>
    </citation>
    <scope>NUCLEOTIDE SEQUENCE [LARGE SCALE GENOMIC DNA]</scope>
    <source>
        <strain evidence="3">cv. BTx623</strain>
    </source>
</reference>
<sequence>MEWERAGGEATCNHGNGLFDRVPRDGRGGCRPRRVSPSVVAGMAGQDRRPDRGPHHTASCCYHARMHV</sequence>
<evidence type="ECO:0000313" key="2">
    <source>
        <dbReference type="EMBL" id="OQU86615.1"/>
    </source>
</evidence>
<name>A0A1W0VWX8_SORBI</name>
<accession>A0A1W0VWX8</accession>
<gene>
    <name evidence="2" type="ORF">SORBI_3003G115266</name>
</gene>
<organism evidence="2 3">
    <name type="scientific">Sorghum bicolor</name>
    <name type="common">Sorghum</name>
    <name type="synonym">Sorghum vulgare</name>
    <dbReference type="NCBI Taxonomy" id="4558"/>
    <lineage>
        <taxon>Eukaryota</taxon>
        <taxon>Viridiplantae</taxon>
        <taxon>Streptophyta</taxon>
        <taxon>Embryophyta</taxon>
        <taxon>Tracheophyta</taxon>
        <taxon>Spermatophyta</taxon>
        <taxon>Magnoliopsida</taxon>
        <taxon>Liliopsida</taxon>
        <taxon>Poales</taxon>
        <taxon>Poaceae</taxon>
        <taxon>PACMAD clade</taxon>
        <taxon>Panicoideae</taxon>
        <taxon>Andropogonodae</taxon>
        <taxon>Andropogoneae</taxon>
        <taxon>Sorghinae</taxon>
        <taxon>Sorghum</taxon>
    </lineage>
</organism>
<proteinExistence type="predicted"/>
<reference evidence="2 3" key="1">
    <citation type="journal article" date="2009" name="Nature">
        <title>The Sorghum bicolor genome and the diversification of grasses.</title>
        <authorList>
            <person name="Paterson A.H."/>
            <person name="Bowers J.E."/>
            <person name="Bruggmann R."/>
            <person name="Dubchak I."/>
            <person name="Grimwood J."/>
            <person name="Gundlach H."/>
            <person name="Haberer G."/>
            <person name="Hellsten U."/>
            <person name="Mitros T."/>
            <person name="Poliakov A."/>
            <person name="Schmutz J."/>
            <person name="Spannagl M."/>
            <person name="Tang H."/>
            <person name="Wang X."/>
            <person name="Wicker T."/>
            <person name="Bharti A.K."/>
            <person name="Chapman J."/>
            <person name="Feltus F.A."/>
            <person name="Gowik U."/>
            <person name="Grigoriev I.V."/>
            <person name="Lyons E."/>
            <person name="Maher C.A."/>
            <person name="Martis M."/>
            <person name="Narechania A."/>
            <person name="Otillar R.P."/>
            <person name="Penning B.W."/>
            <person name="Salamov A.A."/>
            <person name="Wang Y."/>
            <person name="Zhang L."/>
            <person name="Carpita N.C."/>
            <person name="Freeling M."/>
            <person name="Gingle A.R."/>
            <person name="Hash C.T."/>
            <person name="Keller B."/>
            <person name="Klein P."/>
            <person name="Kresovich S."/>
            <person name="McCann M.C."/>
            <person name="Ming R."/>
            <person name="Peterson D.G."/>
            <person name="Mehboob-ur-Rahman"/>
            <person name="Ware D."/>
            <person name="Westhoff P."/>
            <person name="Mayer K.F."/>
            <person name="Messing J."/>
            <person name="Rokhsar D.S."/>
        </authorList>
    </citation>
    <scope>NUCLEOTIDE SEQUENCE [LARGE SCALE GENOMIC DNA]</scope>
    <source>
        <strain evidence="3">cv. BTx623</strain>
    </source>
</reference>
<dbReference type="EMBL" id="CM000762">
    <property type="protein sequence ID" value="OQU86615.1"/>
    <property type="molecule type" value="Genomic_DNA"/>
</dbReference>
<dbReference type="Proteomes" id="UP000000768">
    <property type="component" value="Chromosome 3"/>
</dbReference>
<evidence type="ECO:0000313" key="3">
    <source>
        <dbReference type="Proteomes" id="UP000000768"/>
    </source>
</evidence>
<feature type="region of interest" description="Disordered" evidence="1">
    <location>
        <begin position="1"/>
        <end position="58"/>
    </location>
</feature>
<keyword evidence="3" id="KW-1185">Reference proteome</keyword>
<dbReference type="AlphaFoldDB" id="A0A1W0VWX8"/>
<dbReference type="Gramene" id="OQU86615">
    <property type="protein sequence ID" value="OQU86615"/>
    <property type="gene ID" value="SORBI_3003G115266"/>
</dbReference>